<sequence>MRKYIKRKYIPIIKYNPAYRDKEGTYIKNEWTSYSEIGNSFDGEIFTLKKYLEVEEKYVEAFFMVKSFFHTKSIEIIHVFKHSEDLSASDFSDDSLFKTYKNINIGDVIYSEDVLSNIIILALREYFEVELLVDRRSRSEILFGFDYYMYLKTNIDVDLLLNEISEIGLYTSI</sequence>
<evidence type="ECO:0000313" key="1">
    <source>
        <dbReference type="EMBL" id="TXD72797.1"/>
    </source>
</evidence>
<evidence type="ECO:0000313" key="2">
    <source>
        <dbReference type="Proteomes" id="UP000321497"/>
    </source>
</evidence>
<accession>A0A5C6YZE6</accession>
<organism evidence="1 2">
    <name type="scientific">Aequorivita antarctica</name>
    <dbReference type="NCBI Taxonomy" id="153266"/>
    <lineage>
        <taxon>Bacteria</taxon>
        <taxon>Pseudomonadati</taxon>
        <taxon>Bacteroidota</taxon>
        <taxon>Flavobacteriia</taxon>
        <taxon>Flavobacteriales</taxon>
        <taxon>Flavobacteriaceae</taxon>
        <taxon>Aequorivita</taxon>
    </lineage>
</organism>
<protein>
    <submittedName>
        <fullName evidence="1">Uncharacterized protein</fullName>
    </submittedName>
</protein>
<proteinExistence type="predicted"/>
<dbReference type="OrthoDB" id="1072852at2"/>
<comment type="caution">
    <text evidence="1">The sequence shown here is derived from an EMBL/GenBank/DDBJ whole genome shotgun (WGS) entry which is preliminary data.</text>
</comment>
<reference evidence="1 2" key="1">
    <citation type="submission" date="2019-08" db="EMBL/GenBank/DDBJ databases">
        <title>Genome of Aequorivita antarctica SW49 (type strain).</title>
        <authorList>
            <person name="Bowman J.P."/>
        </authorList>
    </citation>
    <scope>NUCLEOTIDE SEQUENCE [LARGE SCALE GENOMIC DNA]</scope>
    <source>
        <strain evidence="1 2">SW49</strain>
    </source>
</reference>
<gene>
    <name evidence="1" type="ORF">ESU54_11310</name>
</gene>
<dbReference type="Proteomes" id="UP000321497">
    <property type="component" value="Unassembled WGS sequence"/>
</dbReference>
<dbReference type="AlphaFoldDB" id="A0A5C6YZE6"/>
<name>A0A5C6YZE6_9FLAO</name>
<dbReference type="EMBL" id="VORT01000007">
    <property type="protein sequence ID" value="TXD72797.1"/>
    <property type="molecule type" value="Genomic_DNA"/>
</dbReference>
<keyword evidence="2" id="KW-1185">Reference proteome</keyword>
<dbReference type="RefSeq" id="WP_111844838.1">
    <property type="nucleotide sequence ID" value="NZ_UEGI01000010.1"/>
</dbReference>